<reference evidence="1 2" key="1">
    <citation type="submission" date="2019-05" db="EMBL/GenBank/DDBJ databases">
        <title>Another draft genome of Portunus trituberculatus and its Hox gene families provides insights of decapod evolution.</title>
        <authorList>
            <person name="Jeong J.-H."/>
            <person name="Song I."/>
            <person name="Kim S."/>
            <person name="Choi T."/>
            <person name="Kim D."/>
            <person name="Ryu S."/>
            <person name="Kim W."/>
        </authorList>
    </citation>
    <scope>NUCLEOTIDE SEQUENCE [LARGE SCALE GENOMIC DNA]</scope>
    <source>
        <tissue evidence="1">Muscle</tissue>
    </source>
</reference>
<dbReference type="Proteomes" id="UP000324222">
    <property type="component" value="Unassembled WGS sequence"/>
</dbReference>
<keyword evidence="2" id="KW-1185">Reference proteome</keyword>
<evidence type="ECO:0000313" key="1">
    <source>
        <dbReference type="EMBL" id="MPC18469.1"/>
    </source>
</evidence>
<gene>
    <name evidence="1" type="ORF">E2C01_011355</name>
</gene>
<comment type="caution">
    <text evidence="1">The sequence shown here is derived from an EMBL/GenBank/DDBJ whole genome shotgun (WGS) entry which is preliminary data.</text>
</comment>
<dbReference type="AlphaFoldDB" id="A0A5B7DB68"/>
<accession>A0A5B7DB68</accession>
<sequence length="43" mass="4911">MAVVLTDHNVLGEKMVKIYKPRLNKPWHENTNVIPVSSLSHDV</sequence>
<proteinExistence type="predicted"/>
<evidence type="ECO:0000313" key="2">
    <source>
        <dbReference type="Proteomes" id="UP000324222"/>
    </source>
</evidence>
<organism evidence="1 2">
    <name type="scientific">Portunus trituberculatus</name>
    <name type="common">Swimming crab</name>
    <name type="synonym">Neptunus trituberculatus</name>
    <dbReference type="NCBI Taxonomy" id="210409"/>
    <lineage>
        <taxon>Eukaryota</taxon>
        <taxon>Metazoa</taxon>
        <taxon>Ecdysozoa</taxon>
        <taxon>Arthropoda</taxon>
        <taxon>Crustacea</taxon>
        <taxon>Multicrustacea</taxon>
        <taxon>Malacostraca</taxon>
        <taxon>Eumalacostraca</taxon>
        <taxon>Eucarida</taxon>
        <taxon>Decapoda</taxon>
        <taxon>Pleocyemata</taxon>
        <taxon>Brachyura</taxon>
        <taxon>Eubrachyura</taxon>
        <taxon>Portunoidea</taxon>
        <taxon>Portunidae</taxon>
        <taxon>Portuninae</taxon>
        <taxon>Portunus</taxon>
    </lineage>
</organism>
<name>A0A5B7DB68_PORTR</name>
<dbReference type="EMBL" id="VSRR010000682">
    <property type="protein sequence ID" value="MPC18469.1"/>
    <property type="molecule type" value="Genomic_DNA"/>
</dbReference>
<protein>
    <submittedName>
        <fullName evidence="1">Uncharacterized protein</fullName>
    </submittedName>
</protein>